<gene>
    <name evidence="2" type="ORF">g.4599</name>
</gene>
<accession>A0A2S2P3A6</accession>
<dbReference type="AlphaFoldDB" id="A0A2S2P3A6"/>
<dbReference type="EMBL" id="GGMR01011213">
    <property type="protein sequence ID" value="MBY23832.1"/>
    <property type="molecule type" value="Transcribed_RNA"/>
</dbReference>
<organism evidence="2">
    <name type="scientific">Schizaphis graminum</name>
    <name type="common">Green bug aphid</name>
    <dbReference type="NCBI Taxonomy" id="13262"/>
    <lineage>
        <taxon>Eukaryota</taxon>
        <taxon>Metazoa</taxon>
        <taxon>Ecdysozoa</taxon>
        <taxon>Arthropoda</taxon>
        <taxon>Hexapoda</taxon>
        <taxon>Insecta</taxon>
        <taxon>Pterygota</taxon>
        <taxon>Neoptera</taxon>
        <taxon>Paraneoptera</taxon>
        <taxon>Hemiptera</taxon>
        <taxon>Sternorrhyncha</taxon>
        <taxon>Aphidomorpha</taxon>
        <taxon>Aphidoidea</taxon>
        <taxon>Aphididae</taxon>
        <taxon>Aphidini</taxon>
        <taxon>Schizaphis</taxon>
    </lineage>
</organism>
<evidence type="ECO:0000256" key="1">
    <source>
        <dbReference type="SAM" id="MobiDB-lite"/>
    </source>
</evidence>
<feature type="region of interest" description="Disordered" evidence="1">
    <location>
        <begin position="35"/>
        <end position="93"/>
    </location>
</feature>
<reference evidence="2" key="1">
    <citation type="submission" date="2018-04" db="EMBL/GenBank/DDBJ databases">
        <title>Transcriptome of Schizaphis graminum biotype I.</title>
        <authorList>
            <person name="Scully E.D."/>
            <person name="Geib S.M."/>
            <person name="Palmer N.A."/>
            <person name="Koch K."/>
            <person name="Bradshaw J."/>
            <person name="Heng-Moss T."/>
            <person name="Sarath G."/>
        </authorList>
    </citation>
    <scope>NUCLEOTIDE SEQUENCE</scope>
</reference>
<sequence>MTETLHCKTSESGNRMTVHTGDRCQTLRGRYNVRSSLEVVRDPGQGVTPPPPIHREWRRGSGSPGGKGPDSATKVSRPRSSESSGLERNVPEYKESFLLGRYARNSAELRSSVSRMCMCKTTESQTGRSDVHPNTTPTVGGAEHRSYGPIPTNTTR</sequence>
<protein>
    <submittedName>
        <fullName evidence="2">Uncharacterized protein</fullName>
    </submittedName>
</protein>
<name>A0A2S2P3A6_SCHGA</name>
<feature type="region of interest" description="Disordered" evidence="1">
    <location>
        <begin position="122"/>
        <end position="156"/>
    </location>
</feature>
<evidence type="ECO:0000313" key="2">
    <source>
        <dbReference type="EMBL" id="MBY23832.1"/>
    </source>
</evidence>
<proteinExistence type="predicted"/>
<feature type="region of interest" description="Disordered" evidence="1">
    <location>
        <begin position="1"/>
        <end position="21"/>
    </location>
</feature>
<feature type="compositionally biased region" description="Polar residues" evidence="1">
    <location>
        <begin position="122"/>
        <end position="138"/>
    </location>
</feature>